<evidence type="ECO:0000313" key="3">
    <source>
        <dbReference type="EMBL" id="KAK9814645.1"/>
    </source>
</evidence>
<proteinExistence type="inferred from homology"/>
<protein>
    <recommendedName>
        <fullName evidence="2">JmjC domain-containing protein</fullName>
    </recommendedName>
</protein>
<comment type="caution">
    <text evidence="3">The sequence shown here is derived from an EMBL/GenBank/DDBJ whole genome shotgun (WGS) entry which is preliminary data.</text>
</comment>
<dbReference type="InterPro" id="IPR003347">
    <property type="entry name" value="JmjC_dom"/>
</dbReference>
<dbReference type="Gene3D" id="2.60.120.10">
    <property type="entry name" value="Jelly Rolls"/>
    <property type="match status" value="1"/>
</dbReference>
<dbReference type="SUPFAM" id="SSF51197">
    <property type="entry name" value="Clavaminate synthase-like"/>
    <property type="match status" value="1"/>
</dbReference>
<keyword evidence="4" id="KW-1185">Reference proteome</keyword>
<evidence type="ECO:0000313" key="4">
    <source>
        <dbReference type="Proteomes" id="UP001489004"/>
    </source>
</evidence>
<evidence type="ECO:0000256" key="1">
    <source>
        <dbReference type="ARBA" id="ARBA00006801"/>
    </source>
</evidence>
<reference evidence="3 4" key="1">
    <citation type="journal article" date="2024" name="Nat. Commun.">
        <title>Phylogenomics reveals the evolutionary origins of lichenization in chlorophyte algae.</title>
        <authorList>
            <person name="Puginier C."/>
            <person name="Libourel C."/>
            <person name="Otte J."/>
            <person name="Skaloud P."/>
            <person name="Haon M."/>
            <person name="Grisel S."/>
            <person name="Petersen M."/>
            <person name="Berrin J.G."/>
            <person name="Delaux P.M."/>
            <person name="Dal Grande F."/>
            <person name="Keller J."/>
        </authorList>
    </citation>
    <scope>NUCLEOTIDE SEQUENCE [LARGE SCALE GENOMIC DNA]</scope>
    <source>
        <strain evidence="3 4">SAG 2043</strain>
    </source>
</reference>
<dbReference type="PROSITE" id="PS51184">
    <property type="entry name" value="JMJC"/>
    <property type="match status" value="1"/>
</dbReference>
<name>A0AAW1PXY0_9CHLO</name>
<dbReference type="EMBL" id="JALJOR010000007">
    <property type="protein sequence ID" value="KAK9814645.1"/>
    <property type="molecule type" value="Genomic_DNA"/>
</dbReference>
<dbReference type="PANTHER" id="PTHR12461:SF105">
    <property type="entry name" value="HYPOXIA-INDUCIBLE FACTOR 1-ALPHA INHIBITOR"/>
    <property type="match status" value="1"/>
</dbReference>
<dbReference type="Proteomes" id="UP001489004">
    <property type="component" value="Unassembled WGS sequence"/>
</dbReference>
<organism evidence="3 4">
    <name type="scientific">[Myrmecia] bisecta</name>
    <dbReference type="NCBI Taxonomy" id="41462"/>
    <lineage>
        <taxon>Eukaryota</taxon>
        <taxon>Viridiplantae</taxon>
        <taxon>Chlorophyta</taxon>
        <taxon>core chlorophytes</taxon>
        <taxon>Trebouxiophyceae</taxon>
        <taxon>Trebouxiales</taxon>
        <taxon>Trebouxiaceae</taxon>
        <taxon>Myrmecia</taxon>
    </lineage>
</organism>
<sequence>MTDGTMVKRGDTTVATATPLAVSSTWVQTTRGKGRVKPRQVQIERGDPAVLRVTRVSHKSAEQGEQEGDPKPRYFDSLACEWLQRIQLDHPTKTYKAMDLMRSEQPLVLRGTALIAKLASTWTLEHLADAMGTKHKTWRILCSKGTRHAFLEYDASKNIYGSEYHVREPETQRLEMGFWEFAQCARNWTTRKVFFKNTVMQQCKSGAVPAAVDEVGRGMKAELTSGVDWRWLQGLQQAQRFGRVARVDLEVGTTNGLLPARYEVHGRLLAQVQGRRRVLLISPSQAFTGMYPFPTHHTYDGYSMVDWEDLNRQQWSDASGAQGHVCILGPGELLYVPPFWFAHVQQLEAVTATLVFHMHQGARLRAKDCIPLQVSRLLEDRMAHAEGIQHVRHWLQLIAYQDEASYIDLATVKGYKRIVLAQEIRDEVDLNLGENAWHGLLVAMCNGRLLPTPWLNKDFREPMYLTDKPVRYEDTRSLEERQYPELFRHKLQSEGWSVPKHESTVPIPGYNMPMHADYRKM</sequence>
<feature type="domain" description="JmjC" evidence="2">
    <location>
        <begin position="219"/>
        <end position="381"/>
    </location>
</feature>
<dbReference type="InterPro" id="IPR014710">
    <property type="entry name" value="RmlC-like_jellyroll"/>
</dbReference>
<dbReference type="AlphaFoldDB" id="A0AAW1PXY0"/>
<dbReference type="Pfam" id="PF13621">
    <property type="entry name" value="Cupin_8"/>
    <property type="match status" value="1"/>
</dbReference>
<accession>A0AAW1PXY0</accession>
<dbReference type="InterPro" id="IPR041667">
    <property type="entry name" value="Cupin_8"/>
</dbReference>
<comment type="similarity">
    <text evidence="1">Belongs to the JARID1 histone demethylase family.</text>
</comment>
<gene>
    <name evidence="3" type="ORF">WJX72_009229</name>
</gene>
<evidence type="ECO:0000259" key="2">
    <source>
        <dbReference type="PROSITE" id="PS51184"/>
    </source>
</evidence>
<dbReference type="PANTHER" id="PTHR12461">
    <property type="entry name" value="HYPOXIA-INDUCIBLE FACTOR 1 ALPHA INHIBITOR-RELATED"/>
    <property type="match status" value="1"/>
</dbReference>